<accession>A0AA39L6K2</accession>
<comment type="caution">
    <text evidence="7">The sequence shown here is derived from an EMBL/GenBank/DDBJ whole genome shotgun (WGS) entry which is preliminary data.</text>
</comment>
<comment type="catalytic activity">
    <reaction evidence="4">
        <text>L-threonyl-[protein] + ATP = O-phospho-L-threonyl-[protein] + ADP + H(+)</text>
        <dbReference type="Rhea" id="RHEA:46608"/>
        <dbReference type="Rhea" id="RHEA-COMP:11060"/>
        <dbReference type="Rhea" id="RHEA-COMP:11605"/>
        <dbReference type="ChEBI" id="CHEBI:15378"/>
        <dbReference type="ChEBI" id="CHEBI:30013"/>
        <dbReference type="ChEBI" id="CHEBI:30616"/>
        <dbReference type="ChEBI" id="CHEBI:61977"/>
        <dbReference type="ChEBI" id="CHEBI:456216"/>
        <dbReference type="EC" id="2.7.11.22"/>
    </reaction>
</comment>
<dbReference type="Gene3D" id="3.30.200.20">
    <property type="entry name" value="Phosphorylase Kinase, domain 1"/>
    <property type="match status" value="1"/>
</dbReference>
<dbReference type="GO" id="GO:0005737">
    <property type="term" value="C:cytoplasm"/>
    <property type="evidence" value="ECO:0007669"/>
    <property type="project" value="TreeGrafter"/>
</dbReference>
<keyword evidence="8" id="KW-1185">Reference proteome</keyword>
<dbReference type="PANTHER" id="PTHR24056:SF576">
    <property type="entry name" value="SERINE_THREONINE-PROTEIN KINASE CSK1"/>
    <property type="match status" value="1"/>
</dbReference>
<evidence type="ECO:0000259" key="6">
    <source>
        <dbReference type="PROSITE" id="PS50011"/>
    </source>
</evidence>
<dbReference type="Proteomes" id="UP001175261">
    <property type="component" value="Unassembled WGS sequence"/>
</dbReference>
<dbReference type="GO" id="GO:0007165">
    <property type="term" value="P:signal transduction"/>
    <property type="evidence" value="ECO:0007669"/>
    <property type="project" value="TreeGrafter"/>
</dbReference>
<dbReference type="GO" id="GO:0010468">
    <property type="term" value="P:regulation of gene expression"/>
    <property type="evidence" value="ECO:0007669"/>
    <property type="project" value="TreeGrafter"/>
</dbReference>
<evidence type="ECO:0000313" key="8">
    <source>
        <dbReference type="Proteomes" id="UP001175261"/>
    </source>
</evidence>
<dbReference type="SMART" id="SM00220">
    <property type="entry name" value="S_TKc"/>
    <property type="match status" value="1"/>
</dbReference>
<dbReference type="PANTHER" id="PTHR24056">
    <property type="entry name" value="CELL DIVISION PROTEIN KINASE"/>
    <property type="match status" value="1"/>
</dbReference>
<dbReference type="GO" id="GO:0005524">
    <property type="term" value="F:ATP binding"/>
    <property type="evidence" value="ECO:0007669"/>
    <property type="project" value="UniProtKB-KW"/>
</dbReference>
<dbReference type="GO" id="GO:0005634">
    <property type="term" value="C:nucleus"/>
    <property type="evidence" value="ECO:0007669"/>
    <property type="project" value="TreeGrafter"/>
</dbReference>
<dbReference type="AlphaFoldDB" id="A0AA39L6K2"/>
<dbReference type="GO" id="GO:0000307">
    <property type="term" value="C:cyclin-dependent protein kinase holoenzyme complex"/>
    <property type="evidence" value="ECO:0007669"/>
    <property type="project" value="TreeGrafter"/>
</dbReference>
<evidence type="ECO:0000256" key="3">
    <source>
        <dbReference type="ARBA" id="ARBA00022840"/>
    </source>
</evidence>
<dbReference type="InterPro" id="IPR000719">
    <property type="entry name" value="Prot_kinase_dom"/>
</dbReference>
<reference evidence="7" key="1">
    <citation type="submission" date="2022-10" db="EMBL/GenBank/DDBJ databases">
        <title>Determination and structural analysis of whole genome sequence of Sarocladium strictum F4-1.</title>
        <authorList>
            <person name="Hu L."/>
            <person name="Jiang Y."/>
        </authorList>
    </citation>
    <scope>NUCLEOTIDE SEQUENCE</scope>
    <source>
        <strain evidence="7">F4-1</strain>
    </source>
</reference>
<dbReference type="EMBL" id="JAPDFR010000005">
    <property type="protein sequence ID" value="KAK0386028.1"/>
    <property type="molecule type" value="Genomic_DNA"/>
</dbReference>
<dbReference type="InterPro" id="IPR011009">
    <property type="entry name" value="Kinase-like_dom_sf"/>
</dbReference>
<evidence type="ECO:0000313" key="7">
    <source>
        <dbReference type="EMBL" id="KAK0386028.1"/>
    </source>
</evidence>
<dbReference type="GO" id="GO:0004693">
    <property type="term" value="F:cyclin-dependent protein serine/threonine kinase activity"/>
    <property type="evidence" value="ECO:0007669"/>
    <property type="project" value="UniProtKB-EC"/>
</dbReference>
<evidence type="ECO:0000256" key="5">
    <source>
        <dbReference type="ARBA" id="ARBA00048367"/>
    </source>
</evidence>
<comment type="catalytic activity">
    <reaction evidence="5">
        <text>L-seryl-[protein] + ATP = O-phospho-L-seryl-[protein] + ADP + H(+)</text>
        <dbReference type="Rhea" id="RHEA:17989"/>
        <dbReference type="Rhea" id="RHEA-COMP:9863"/>
        <dbReference type="Rhea" id="RHEA-COMP:11604"/>
        <dbReference type="ChEBI" id="CHEBI:15378"/>
        <dbReference type="ChEBI" id="CHEBI:29999"/>
        <dbReference type="ChEBI" id="CHEBI:30616"/>
        <dbReference type="ChEBI" id="CHEBI:83421"/>
        <dbReference type="ChEBI" id="CHEBI:456216"/>
        <dbReference type="EC" id="2.7.11.22"/>
    </reaction>
</comment>
<dbReference type="SUPFAM" id="SSF56112">
    <property type="entry name" value="Protein kinase-like (PK-like)"/>
    <property type="match status" value="1"/>
</dbReference>
<dbReference type="Pfam" id="PF00069">
    <property type="entry name" value="Pkinase"/>
    <property type="match status" value="1"/>
</dbReference>
<proteinExistence type="predicted"/>
<evidence type="ECO:0000256" key="1">
    <source>
        <dbReference type="ARBA" id="ARBA00012425"/>
    </source>
</evidence>
<organism evidence="7 8">
    <name type="scientific">Sarocladium strictum</name>
    <name type="common">Black bundle disease fungus</name>
    <name type="synonym">Acremonium strictum</name>
    <dbReference type="NCBI Taxonomy" id="5046"/>
    <lineage>
        <taxon>Eukaryota</taxon>
        <taxon>Fungi</taxon>
        <taxon>Dikarya</taxon>
        <taxon>Ascomycota</taxon>
        <taxon>Pezizomycotina</taxon>
        <taxon>Sordariomycetes</taxon>
        <taxon>Hypocreomycetidae</taxon>
        <taxon>Hypocreales</taxon>
        <taxon>Sarocladiaceae</taxon>
        <taxon>Sarocladium</taxon>
    </lineage>
</organism>
<feature type="domain" description="Protein kinase" evidence="6">
    <location>
        <begin position="85"/>
        <end position="371"/>
    </location>
</feature>
<dbReference type="GO" id="GO:0010389">
    <property type="term" value="P:regulation of G2/M transition of mitotic cell cycle"/>
    <property type="evidence" value="ECO:0007669"/>
    <property type="project" value="TreeGrafter"/>
</dbReference>
<sequence length="374" mass="41758">MASMDWHSQVSALERYDMIRKINPSSMSNAVEAEQKAFREASSKEEYERVCSEAALAAEDQDTSHVDDEPTTDADGSLGIRIGSYQNCRLFADGATSEVYRSGDIALKVIVTHHNIEPHSPQREIKILQRLRPPCISLHQAFRDQDDRLVMAFPYMPYTLAGLLQSGSLKDQQLRSIFRDVLLALRDIHGEGIIHRDLKPSAVLLKTPNGPAYLSDFGTAWAPDLSASTEPPNDKILDIGTGPYRAPEVLFGNKSYGTPVDMWALGAMLAEAAREPPTPLFESRAVHEDGNQLGLILSIFKTLGTPDKETWPEAAEFKVSPFELWTVFPRRPWTAILPDINPELRDIITMMVRFDGKRATAHEILDSSIWDSRG</sequence>
<dbReference type="GO" id="GO:0030332">
    <property type="term" value="F:cyclin binding"/>
    <property type="evidence" value="ECO:0007669"/>
    <property type="project" value="TreeGrafter"/>
</dbReference>
<keyword evidence="2" id="KW-0547">Nucleotide-binding</keyword>
<dbReference type="PROSITE" id="PS50011">
    <property type="entry name" value="PROTEIN_KINASE_DOM"/>
    <property type="match status" value="1"/>
</dbReference>
<dbReference type="EC" id="2.7.11.22" evidence="1"/>
<evidence type="ECO:0000256" key="4">
    <source>
        <dbReference type="ARBA" id="ARBA00047811"/>
    </source>
</evidence>
<dbReference type="Gene3D" id="1.10.510.10">
    <property type="entry name" value="Transferase(Phosphotransferase) domain 1"/>
    <property type="match status" value="1"/>
</dbReference>
<protein>
    <recommendedName>
        <fullName evidence="1">cyclin-dependent kinase</fullName>
        <ecNumber evidence="1">2.7.11.22</ecNumber>
    </recommendedName>
</protein>
<dbReference type="GO" id="GO:0000082">
    <property type="term" value="P:G1/S transition of mitotic cell cycle"/>
    <property type="evidence" value="ECO:0007669"/>
    <property type="project" value="TreeGrafter"/>
</dbReference>
<keyword evidence="3" id="KW-0067">ATP-binding</keyword>
<dbReference type="InterPro" id="IPR050108">
    <property type="entry name" value="CDK"/>
</dbReference>
<name>A0AA39L6K2_SARSR</name>
<gene>
    <name evidence="7" type="ORF">NLU13_5865</name>
</gene>
<evidence type="ECO:0000256" key="2">
    <source>
        <dbReference type="ARBA" id="ARBA00022741"/>
    </source>
</evidence>